<evidence type="ECO:0000313" key="1">
    <source>
        <dbReference type="EMBL" id="KAH3825184.1"/>
    </source>
</evidence>
<accession>A0A9D4JW61</accession>
<reference evidence="1" key="2">
    <citation type="submission" date="2020-11" db="EMBL/GenBank/DDBJ databases">
        <authorList>
            <person name="McCartney M.A."/>
            <person name="Auch B."/>
            <person name="Kono T."/>
            <person name="Mallez S."/>
            <person name="Becker A."/>
            <person name="Gohl D.M."/>
            <person name="Silverstein K.A.T."/>
            <person name="Koren S."/>
            <person name="Bechman K.B."/>
            <person name="Herman A."/>
            <person name="Abrahante J.E."/>
            <person name="Garbe J."/>
        </authorList>
    </citation>
    <scope>NUCLEOTIDE SEQUENCE</scope>
    <source>
        <strain evidence="1">Duluth1</strain>
        <tissue evidence="1">Whole animal</tissue>
    </source>
</reference>
<organism evidence="1 2">
    <name type="scientific">Dreissena polymorpha</name>
    <name type="common">Zebra mussel</name>
    <name type="synonym">Mytilus polymorpha</name>
    <dbReference type="NCBI Taxonomy" id="45954"/>
    <lineage>
        <taxon>Eukaryota</taxon>
        <taxon>Metazoa</taxon>
        <taxon>Spiralia</taxon>
        <taxon>Lophotrochozoa</taxon>
        <taxon>Mollusca</taxon>
        <taxon>Bivalvia</taxon>
        <taxon>Autobranchia</taxon>
        <taxon>Heteroconchia</taxon>
        <taxon>Euheterodonta</taxon>
        <taxon>Imparidentia</taxon>
        <taxon>Neoheterodontei</taxon>
        <taxon>Myida</taxon>
        <taxon>Dreissenoidea</taxon>
        <taxon>Dreissenidae</taxon>
        <taxon>Dreissena</taxon>
    </lineage>
</organism>
<name>A0A9D4JW61_DREPO</name>
<reference evidence="1" key="1">
    <citation type="journal article" date="2019" name="bioRxiv">
        <title>The Genome of the Zebra Mussel, Dreissena polymorpha: A Resource for Invasive Species Research.</title>
        <authorList>
            <person name="McCartney M.A."/>
            <person name="Auch B."/>
            <person name="Kono T."/>
            <person name="Mallez S."/>
            <person name="Zhang Y."/>
            <person name="Obille A."/>
            <person name="Becker A."/>
            <person name="Abrahante J.E."/>
            <person name="Garbe J."/>
            <person name="Badalamenti J.P."/>
            <person name="Herman A."/>
            <person name="Mangelson H."/>
            <person name="Liachko I."/>
            <person name="Sullivan S."/>
            <person name="Sone E.D."/>
            <person name="Koren S."/>
            <person name="Silverstein K.A.T."/>
            <person name="Beckman K.B."/>
            <person name="Gohl D.M."/>
        </authorList>
    </citation>
    <scope>NUCLEOTIDE SEQUENCE</scope>
    <source>
        <strain evidence="1">Duluth1</strain>
        <tissue evidence="1">Whole animal</tissue>
    </source>
</reference>
<keyword evidence="2" id="KW-1185">Reference proteome</keyword>
<dbReference type="EMBL" id="JAIWYP010000005">
    <property type="protein sequence ID" value="KAH3825184.1"/>
    <property type="molecule type" value="Genomic_DNA"/>
</dbReference>
<sequence length="89" mass="9946">MPFSDIILLKTKVRPYLGRGEGGRKNLREWSTSLRSCLTHRGEATTASMTTLCQQFREGRSFQGVDPVTGHTSTENSNLKLCENYPPSV</sequence>
<proteinExistence type="predicted"/>
<comment type="caution">
    <text evidence="1">The sequence shown here is derived from an EMBL/GenBank/DDBJ whole genome shotgun (WGS) entry which is preliminary data.</text>
</comment>
<gene>
    <name evidence="1" type="ORF">DPMN_127057</name>
</gene>
<dbReference type="Proteomes" id="UP000828390">
    <property type="component" value="Unassembled WGS sequence"/>
</dbReference>
<protein>
    <submittedName>
        <fullName evidence="1">Uncharacterized protein</fullName>
    </submittedName>
</protein>
<evidence type="ECO:0000313" key="2">
    <source>
        <dbReference type="Proteomes" id="UP000828390"/>
    </source>
</evidence>
<dbReference type="AlphaFoldDB" id="A0A9D4JW61"/>